<dbReference type="PANTHER" id="PTHR43692">
    <property type="entry name" value="UDP-N-ACETYLMURAMOYLALANINE--D-GLUTAMATE LIGASE"/>
    <property type="match status" value="1"/>
</dbReference>
<dbReference type="GO" id="GO:0005737">
    <property type="term" value="C:cytoplasm"/>
    <property type="evidence" value="ECO:0007669"/>
    <property type="project" value="UniProtKB-SubCell"/>
</dbReference>
<dbReference type="Pfam" id="PF21377">
    <property type="entry name" value="MurD_N"/>
    <property type="match status" value="1"/>
</dbReference>
<dbReference type="GO" id="GO:0051301">
    <property type="term" value="P:cell division"/>
    <property type="evidence" value="ECO:0007669"/>
    <property type="project" value="UniProtKB-KW"/>
</dbReference>
<keyword evidence="12" id="KW-1185">Reference proteome</keyword>
<evidence type="ECO:0000256" key="3">
    <source>
        <dbReference type="ARBA" id="ARBA00022490"/>
    </source>
</evidence>
<keyword evidence="3 7" id="KW-0963">Cytoplasm</keyword>
<keyword evidence="7 8" id="KW-0131">Cell cycle</keyword>
<dbReference type="HAMAP" id="MF_00639">
    <property type="entry name" value="MurD"/>
    <property type="match status" value="1"/>
</dbReference>
<dbReference type="NCBIfam" id="TIGR01087">
    <property type="entry name" value="murD"/>
    <property type="match status" value="1"/>
</dbReference>
<dbReference type="EC" id="6.3.2.9" evidence="7 8"/>
<reference evidence="12" key="1">
    <citation type="submission" date="2016-11" db="EMBL/GenBank/DDBJ databases">
        <authorList>
            <person name="Varghese N."/>
            <person name="Submissions S."/>
        </authorList>
    </citation>
    <scope>NUCLEOTIDE SEQUENCE [LARGE SCALE GENOMIC DNA]</scope>
    <source>
        <strain evidence="12">DSM 22623</strain>
    </source>
</reference>
<keyword evidence="5 7" id="KW-0547">Nucleotide-binding</keyword>
<evidence type="ECO:0000256" key="4">
    <source>
        <dbReference type="ARBA" id="ARBA00022598"/>
    </source>
</evidence>
<evidence type="ECO:0000256" key="5">
    <source>
        <dbReference type="ARBA" id="ARBA00022741"/>
    </source>
</evidence>
<evidence type="ECO:0000256" key="6">
    <source>
        <dbReference type="ARBA" id="ARBA00022840"/>
    </source>
</evidence>
<comment type="pathway">
    <text evidence="2 7 8">Cell wall biogenesis; peptidoglycan biosynthesis.</text>
</comment>
<dbReference type="InterPro" id="IPR004101">
    <property type="entry name" value="Mur_ligase_C"/>
</dbReference>
<evidence type="ECO:0000256" key="8">
    <source>
        <dbReference type="RuleBase" id="RU003664"/>
    </source>
</evidence>
<organism evidence="11 12">
    <name type="scientific">Aquimarina spongiae</name>
    <dbReference type="NCBI Taxonomy" id="570521"/>
    <lineage>
        <taxon>Bacteria</taxon>
        <taxon>Pseudomonadati</taxon>
        <taxon>Bacteroidota</taxon>
        <taxon>Flavobacteriia</taxon>
        <taxon>Flavobacteriales</taxon>
        <taxon>Flavobacteriaceae</taxon>
        <taxon>Aquimarina</taxon>
    </lineage>
</organism>
<dbReference type="SUPFAM" id="SSF53244">
    <property type="entry name" value="MurD-like peptide ligases, peptide-binding domain"/>
    <property type="match status" value="1"/>
</dbReference>
<keyword evidence="6 7" id="KW-0067">ATP-binding</keyword>
<evidence type="ECO:0000259" key="10">
    <source>
        <dbReference type="Pfam" id="PF08245"/>
    </source>
</evidence>
<gene>
    <name evidence="7" type="primary">murD</name>
    <name evidence="11" type="ORF">SAMN04488508_10384</name>
</gene>
<dbReference type="PANTHER" id="PTHR43692:SF1">
    <property type="entry name" value="UDP-N-ACETYLMURAMOYLALANINE--D-GLUTAMATE LIGASE"/>
    <property type="match status" value="1"/>
</dbReference>
<keyword evidence="7 8" id="KW-0573">Peptidoglycan synthesis</keyword>
<evidence type="ECO:0000313" key="12">
    <source>
        <dbReference type="Proteomes" id="UP000184432"/>
    </source>
</evidence>
<dbReference type="EMBL" id="FQYP01000003">
    <property type="protein sequence ID" value="SHI78064.1"/>
    <property type="molecule type" value="Genomic_DNA"/>
</dbReference>
<dbReference type="Gene3D" id="3.90.190.20">
    <property type="entry name" value="Mur ligase, C-terminal domain"/>
    <property type="match status" value="1"/>
</dbReference>
<dbReference type="InterPro" id="IPR013221">
    <property type="entry name" value="Mur_ligase_cen"/>
</dbReference>
<dbReference type="Proteomes" id="UP000184432">
    <property type="component" value="Unassembled WGS sequence"/>
</dbReference>
<comment type="similarity">
    <text evidence="7">Belongs to the MurCDEF family.</text>
</comment>
<dbReference type="GO" id="GO:0071555">
    <property type="term" value="P:cell wall organization"/>
    <property type="evidence" value="ECO:0007669"/>
    <property type="project" value="UniProtKB-KW"/>
</dbReference>
<feature type="binding site" evidence="7">
    <location>
        <begin position="109"/>
        <end position="115"/>
    </location>
    <ligand>
        <name>ATP</name>
        <dbReference type="ChEBI" id="CHEBI:30616"/>
    </ligand>
</feature>
<protein>
    <recommendedName>
        <fullName evidence="7 8">UDP-N-acetylmuramoylalanine--D-glutamate ligase</fullName>
        <ecNumber evidence="7 8">6.3.2.9</ecNumber>
    </recommendedName>
    <alternativeName>
        <fullName evidence="7">D-glutamic acid-adding enzyme</fullName>
    </alternativeName>
    <alternativeName>
        <fullName evidence="7">UDP-N-acetylmuramoyl-L-alanyl-D-glutamate synthetase</fullName>
    </alternativeName>
</protein>
<dbReference type="UniPathway" id="UPA00219"/>
<sequence>MKRLVVLGAGESGVGTAILGKKEGFEVFVSDKGTIADTYKDVLINFEIEWEEQQHSENKILNADVVMKSPGIPDGVPLIQKLHEKGVEVISEIEFASRYTDAQMIGITGSNGKTTTTMLTHHVLKHGGLTINMGGNIGDSFAKQVAEMNTPYYVLEISSFQLDGIINFAPHIAILTNITPDHLDRYDNKFENYIASKFKIAMNQTEEDYFIYDADDEVITTYLEQHPVRSKLLPFSLTRKVENGAYLENENINILIDNNKVIMPTSDLALKGNHNVKNAMAAATVAQLLKIRKTTIRECLENFHGVEHRLENVLKINNVQYINDSKATNVNATFYALDAMKSSTIWIVGGVDKGNDYSELYPLVNEKVKAIICLGVDNSKIINAFGNCVDNITETQSMKEAVNLAYKIAERNDNVLLSPACASFDLFKNYEERGRQFKEAVREL</sequence>
<keyword evidence="7 8" id="KW-0132">Cell division</keyword>
<dbReference type="SUPFAM" id="SSF53623">
    <property type="entry name" value="MurD-like peptide ligases, catalytic domain"/>
    <property type="match status" value="1"/>
</dbReference>
<dbReference type="InterPro" id="IPR036565">
    <property type="entry name" value="Mur-like_cat_sf"/>
</dbReference>
<dbReference type="Pfam" id="PF08245">
    <property type="entry name" value="Mur_ligase_M"/>
    <property type="match status" value="1"/>
</dbReference>
<dbReference type="AlphaFoldDB" id="A0A1M6DXS6"/>
<dbReference type="Pfam" id="PF02875">
    <property type="entry name" value="Mur_ligase_C"/>
    <property type="match status" value="1"/>
</dbReference>
<evidence type="ECO:0000259" key="9">
    <source>
        <dbReference type="Pfam" id="PF02875"/>
    </source>
</evidence>
<name>A0A1M6DXS6_9FLAO</name>
<keyword evidence="7 8" id="KW-0133">Cell shape</keyword>
<keyword evidence="7 8" id="KW-0961">Cell wall biogenesis/degradation</keyword>
<evidence type="ECO:0000256" key="1">
    <source>
        <dbReference type="ARBA" id="ARBA00004496"/>
    </source>
</evidence>
<keyword evidence="4 7" id="KW-0436">Ligase</keyword>
<dbReference type="RefSeq" id="WP_073315453.1">
    <property type="nucleotide sequence ID" value="NZ_FQYP01000003.1"/>
</dbReference>
<dbReference type="Gene3D" id="3.40.1190.10">
    <property type="entry name" value="Mur-like, catalytic domain"/>
    <property type="match status" value="1"/>
</dbReference>
<feature type="domain" description="Mur ligase central" evidence="10">
    <location>
        <begin position="107"/>
        <end position="286"/>
    </location>
</feature>
<dbReference type="GO" id="GO:0005524">
    <property type="term" value="F:ATP binding"/>
    <property type="evidence" value="ECO:0007669"/>
    <property type="project" value="UniProtKB-UniRule"/>
</dbReference>
<accession>A0A1M6DXS6</accession>
<comment type="catalytic activity">
    <reaction evidence="7 8">
        <text>UDP-N-acetyl-alpha-D-muramoyl-L-alanine + D-glutamate + ATP = UDP-N-acetyl-alpha-D-muramoyl-L-alanyl-D-glutamate + ADP + phosphate + H(+)</text>
        <dbReference type="Rhea" id="RHEA:16429"/>
        <dbReference type="ChEBI" id="CHEBI:15378"/>
        <dbReference type="ChEBI" id="CHEBI:29986"/>
        <dbReference type="ChEBI" id="CHEBI:30616"/>
        <dbReference type="ChEBI" id="CHEBI:43474"/>
        <dbReference type="ChEBI" id="CHEBI:83898"/>
        <dbReference type="ChEBI" id="CHEBI:83900"/>
        <dbReference type="ChEBI" id="CHEBI:456216"/>
        <dbReference type="EC" id="6.3.2.9"/>
    </reaction>
</comment>
<dbReference type="InterPro" id="IPR005762">
    <property type="entry name" value="MurD"/>
</dbReference>
<evidence type="ECO:0000256" key="2">
    <source>
        <dbReference type="ARBA" id="ARBA00004752"/>
    </source>
</evidence>
<evidence type="ECO:0000313" key="11">
    <source>
        <dbReference type="EMBL" id="SHI78064.1"/>
    </source>
</evidence>
<proteinExistence type="inferred from homology"/>
<dbReference type="OrthoDB" id="9809796at2"/>
<dbReference type="SUPFAM" id="SSF51984">
    <property type="entry name" value="MurCD N-terminal domain"/>
    <property type="match status" value="1"/>
</dbReference>
<dbReference type="InterPro" id="IPR036615">
    <property type="entry name" value="Mur_ligase_C_dom_sf"/>
</dbReference>
<comment type="subcellular location">
    <subcellularLocation>
        <location evidence="1 7 8">Cytoplasm</location>
    </subcellularLocation>
</comment>
<dbReference type="GO" id="GO:0008764">
    <property type="term" value="F:UDP-N-acetylmuramoylalanine-D-glutamate ligase activity"/>
    <property type="evidence" value="ECO:0007669"/>
    <property type="project" value="UniProtKB-UniRule"/>
</dbReference>
<dbReference type="Gene3D" id="3.40.50.720">
    <property type="entry name" value="NAD(P)-binding Rossmann-like Domain"/>
    <property type="match status" value="1"/>
</dbReference>
<dbReference type="STRING" id="570521.SAMN04488508_10384"/>
<dbReference type="GO" id="GO:0008360">
    <property type="term" value="P:regulation of cell shape"/>
    <property type="evidence" value="ECO:0007669"/>
    <property type="project" value="UniProtKB-KW"/>
</dbReference>
<comment type="function">
    <text evidence="7 8">Cell wall formation. Catalyzes the addition of glutamate to the nucleotide precursor UDP-N-acetylmuramoyl-L-alanine (UMA).</text>
</comment>
<dbReference type="GO" id="GO:0009252">
    <property type="term" value="P:peptidoglycan biosynthetic process"/>
    <property type="evidence" value="ECO:0007669"/>
    <property type="project" value="UniProtKB-UniRule"/>
</dbReference>
<evidence type="ECO:0000256" key="7">
    <source>
        <dbReference type="HAMAP-Rule" id="MF_00639"/>
    </source>
</evidence>
<feature type="domain" description="Mur ligase C-terminal" evidence="9">
    <location>
        <begin position="308"/>
        <end position="421"/>
    </location>
</feature>